<evidence type="ECO:0000313" key="7">
    <source>
        <dbReference type="EMBL" id="KJH82343.1"/>
    </source>
</evidence>
<evidence type="ECO:0000256" key="1">
    <source>
        <dbReference type="ARBA" id="ARBA00004651"/>
    </source>
</evidence>
<comment type="caution">
    <text evidence="7">The sequence shown here is derived from an EMBL/GenBank/DDBJ whole genome shotgun (WGS) entry which is preliminary data.</text>
</comment>
<dbReference type="PANTHER" id="PTHR30086:SF20">
    <property type="entry name" value="ARGININE EXPORTER PROTEIN ARGO-RELATED"/>
    <property type="match status" value="1"/>
</dbReference>
<gene>
    <name evidence="7" type="ORF">UF78_09395</name>
</gene>
<accession>A0A0D9AMX5</accession>
<feature type="transmembrane region" description="Helical" evidence="6">
    <location>
        <begin position="37"/>
        <end position="59"/>
    </location>
</feature>
<dbReference type="PATRIC" id="fig|316.101.peg.909"/>
<feature type="transmembrane region" description="Helical" evidence="6">
    <location>
        <begin position="148"/>
        <end position="168"/>
    </location>
</feature>
<dbReference type="EMBL" id="JYHV01000015">
    <property type="protein sequence ID" value="KJH82343.1"/>
    <property type="molecule type" value="Genomic_DNA"/>
</dbReference>
<comment type="subcellular location">
    <subcellularLocation>
        <location evidence="1">Cell membrane</location>
        <topology evidence="1">Multi-pass membrane protein</topology>
    </subcellularLocation>
</comment>
<dbReference type="InterPro" id="IPR001123">
    <property type="entry name" value="LeuE-type"/>
</dbReference>
<evidence type="ECO:0000313" key="8">
    <source>
        <dbReference type="Proteomes" id="UP000032487"/>
    </source>
</evidence>
<protein>
    <submittedName>
        <fullName evidence="7">Lysine transporter LysE</fullName>
    </submittedName>
</protein>
<dbReference type="GO" id="GO:0033228">
    <property type="term" value="P:cysteine export across plasma membrane"/>
    <property type="evidence" value="ECO:0007669"/>
    <property type="project" value="TreeGrafter"/>
</dbReference>
<evidence type="ECO:0000256" key="6">
    <source>
        <dbReference type="SAM" id="Phobius"/>
    </source>
</evidence>
<proteinExistence type="predicted"/>
<dbReference type="Proteomes" id="UP000032487">
    <property type="component" value="Unassembled WGS sequence"/>
</dbReference>
<dbReference type="RefSeq" id="WP_045161893.1">
    <property type="nucleotide sequence ID" value="NZ_JYHV01000015.1"/>
</dbReference>
<dbReference type="Pfam" id="PF01810">
    <property type="entry name" value="LysE"/>
    <property type="match status" value="1"/>
</dbReference>
<keyword evidence="3 6" id="KW-0812">Transmembrane</keyword>
<feature type="transmembrane region" description="Helical" evidence="6">
    <location>
        <begin position="180"/>
        <end position="198"/>
    </location>
</feature>
<sequence length="199" mass="20822">MIELLPFALFAFVASITPGPTNVLVLSHSVRFGVLGALPIVLGGCAGAALVVLAVGLGVGDAVATHTLLQSLMKGLGILWLSYLAWQIYTSPEPERVEDGGAGSRIGFLASAGLQLVNPKAWMMAIAVISVFARPGAERWDDVTQLSLVFFCISLPCLGAWALLGRGAAALLGSRVRRVMFNRSLAVLLLLSALATLLP</sequence>
<evidence type="ECO:0000256" key="3">
    <source>
        <dbReference type="ARBA" id="ARBA00022692"/>
    </source>
</evidence>
<name>A0A0D9AMX5_STUST</name>
<dbReference type="AlphaFoldDB" id="A0A0D9AMX5"/>
<evidence type="ECO:0000256" key="4">
    <source>
        <dbReference type="ARBA" id="ARBA00022989"/>
    </source>
</evidence>
<dbReference type="OrthoDB" id="9812084at2"/>
<reference evidence="7 8" key="1">
    <citation type="submission" date="2015-02" db="EMBL/GenBank/DDBJ databases">
        <title>Draft genome sequence of Pseudomonas stutzeri NT0128 isolated from wheat (Triticum turgidum) rhizosphere.</title>
        <authorList>
            <person name="Tovi N."/>
            <person name="Frenk S."/>
            <person name="Hadar Y."/>
            <person name="Minz D."/>
        </authorList>
    </citation>
    <scope>NUCLEOTIDE SEQUENCE [LARGE SCALE GENOMIC DNA]</scope>
    <source>
        <strain evidence="7 8">NT0128</strain>
    </source>
</reference>
<dbReference type="GO" id="GO:0005886">
    <property type="term" value="C:plasma membrane"/>
    <property type="evidence" value="ECO:0007669"/>
    <property type="project" value="UniProtKB-SubCell"/>
</dbReference>
<evidence type="ECO:0000256" key="2">
    <source>
        <dbReference type="ARBA" id="ARBA00022475"/>
    </source>
</evidence>
<dbReference type="GO" id="GO:0015171">
    <property type="term" value="F:amino acid transmembrane transporter activity"/>
    <property type="evidence" value="ECO:0007669"/>
    <property type="project" value="TreeGrafter"/>
</dbReference>
<organism evidence="7 8">
    <name type="scientific">Stutzerimonas stutzeri</name>
    <name type="common">Pseudomonas stutzeri</name>
    <dbReference type="NCBI Taxonomy" id="316"/>
    <lineage>
        <taxon>Bacteria</taxon>
        <taxon>Pseudomonadati</taxon>
        <taxon>Pseudomonadota</taxon>
        <taxon>Gammaproteobacteria</taxon>
        <taxon>Pseudomonadales</taxon>
        <taxon>Pseudomonadaceae</taxon>
        <taxon>Stutzerimonas</taxon>
    </lineage>
</organism>
<keyword evidence="5 6" id="KW-0472">Membrane</keyword>
<dbReference type="PANTHER" id="PTHR30086">
    <property type="entry name" value="ARGININE EXPORTER PROTEIN ARGO"/>
    <property type="match status" value="1"/>
</dbReference>
<keyword evidence="4 6" id="KW-1133">Transmembrane helix</keyword>
<keyword evidence="2" id="KW-1003">Cell membrane</keyword>
<evidence type="ECO:0000256" key="5">
    <source>
        <dbReference type="ARBA" id="ARBA00023136"/>
    </source>
</evidence>